<evidence type="ECO:0000259" key="1">
    <source>
        <dbReference type="PROSITE" id="PS50206"/>
    </source>
</evidence>
<dbReference type="Proteomes" id="UP000189941">
    <property type="component" value="Unassembled WGS sequence"/>
</dbReference>
<accession>A0A1T4NVG3</accession>
<evidence type="ECO:0000313" key="2">
    <source>
        <dbReference type="EMBL" id="SJZ83165.1"/>
    </source>
</evidence>
<dbReference type="RefSeq" id="WP_078756547.1">
    <property type="nucleotide sequence ID" value="NZ_FUWO01000024.1"/>
</dbReference>
<dbReference type="Gene3D" id="3.40.250.10">
    <property type="entry name" value="Rhodanese-like domain"/>
    <property type="match status" value="1"/>
</dbReference>
<dbReference type="AlphaFoldDB" id="A0A1T4NVG3"/>
<dbReference type="OrthoDB" id="9800872at2"/>
<dbReference type="EMBL" id="FUWO01000024">
    <property type="protein sequence ID" value="SJZ83165.1"/>
    <property type="molecule type" value="Genomic_DNA"/>
</dbReference>
<reference evidence="3" key="1">
    <citation type="submission" date="2017-02" db="EMBL/GenBank/DDBJ databases">
        <authorList>
            <person name="Varghese N."/>
            <person name="Submissions S."/>
        </authorList>
    </citation>
    <scope>NUCLEOTIDE SEQUENCE [LARGE SCALE GENOMIC DNA]</scope>
    <source>
        <strain evidence="3">DSM 15739</strain>
    </source>
</reference>
<keyword evidence="3" id="KW-1185">Reference proteome</keyword>
<dbReference type="InterPro" id="IPR001763">
    <property type="entry name" value="Rhodanese-like_dom"/>
</dbReference>
<proteinExistence type="predicted"/>
<organism evidence="2 3">
    <name type="scientific">Globicatella sulfidifaciens DSM 15739</name>
    <dbReference type="NCBI Taxonomy" id="1121925"/>
    <lineage>
        <taxon>Bacteria</taxon>
        <taxon>Bacillati</taxon>
        <taxon>Bacillota</taxon>
        <taxon>Bacilli</taxon>
        <taxon>Lactobacillales</taxon>
        <taxon>Aerococcaceae</taxon>
        <taxon>Globicatella</taxon>
    </lineage>
</organism>
<feature type="domain" description="Rhodanese" evidence="1">
    <location>
        <begin position="15"/>
        <end position="98"/>
    </location>
</feature>
<dbReference type="STRING" id="1121925.SAMN02746011_01871"/>
<dbReference type="InterPro" id="IPR036873">
    <property type="entry name" value="Rhodanese-like_dom_sf"/>
</dbReference>
<dbReference type="CDD" id="cd00158">
    <property type="entry name" value="RHOD"/>
    <property type="match status" value="1"/>
</dbReference>
<gene>
    <name evidence="2" type="ORF">SAMN02746011_01871</name>
</gene>
<dbReference type="SMART" id="SM00450">
    <property type="entry name" value="RHOD"/>
    <property type="match status" value="1"/>
</dbReference>
<dbReference type="Pfam" id="PF00581">
    <property type="entry name" value="Rhodanese"/>
    <property type="match status" value="1"/>
</dbReference>
<sequence length="100" mass="11218">MYNSKMIDEFEQDLKNDDLTVLDVRELDEYNNGHIKNALHLPLSQISELVKDLDSSKHYHVICHSGGRSAMACEFLSAHGFDVTNVMGGMSAWKGDVAFD</sequence>
<dbReference type="InterPro" id="IPR050229">
    <property type="entry name" value="GlpE_sulfurtransferase"/>
</dbReference>
<dbReference type="SUPFAM" id="SSF52821">
    <property type="entry name" value="Rhodanese/Cell cycle control phosphatase"/>
    <property type="match status" value="1"/>
</dbReference>
<dbReference type="PANTHER" id="PTHR43031:SF17">
    <property type="entry name" value="SULFURTRANSFERASE YTWF-RELATED"/>
    <property type="match status" value="1"/>
</dbReference>
<protein>
    <submittedName>
        <fullName evidence="2">Rhodanese-related sulfurtransferase</fullName>
    </submittedName>
</protein>
<dbReference type="PANTHER" id="PTHR43031">
    <property type="entry name" value="FAD-DEPENDENT OXIDOREDUCTASE"/>
    <property type="match status" value="1"/>
</dbReference>
<evidence type="ECO:0000313" key="3">
    <source>
        <dbReference type="Proteomes" id="UP000189941"/>
    </source>
</evidence>
<keyword evidence="2" id="KW-0808">Transferase</keyword>
<dbReference type="PROSITE" id="PS50206">
    <property type="entry name" value="RHODANESE_3"/>
    <property type="match status" value="1"/>
</dbReference>
<dbReference type="GO" id="GO:0016740">
    <property type="term" value="F:transferase activity"/>
    <property type="evidence" value="ECO:0007669"/>
    <property type="project" value="UniProtKB-KW"/>
</dbReference>
<name>A0A1T4NVG3_9LACT</name>